<organism evidence="1 2">
    <name type="scientific">Bacteroides ovatus (strain ATCC 8483 / DSM 1896 / JCM 5824 / BCRC 10623 / CCUG 4943 / NCTC 11153)</name>
    <dbReference type="NCBI Taxonomy" id="411476"/>
    <lineage>
        <taxon>Bacteria</taxon>
        <taxon>Pseudomonadati</taxon>
        <taxon>Bacteroidota</taxon>
        <taxon>Bacteroidia</taxon>
        <taxon>Bacteroidales</taxon>
        <taxon>Bacteroidaceae</taxon>
        <taxon>Bacteroides</taxon>
    </lineage>
</organism>
<dbReference type="Proteomes" id="UP000005475">
    <property type="component" value="Unassembled WGS sequence"/>
</dbReference>
<protein>
    <submittedName>
        <fullName evidence="1">Uncharacterized protein</fullName>
    </submittedName>
</protein>
<dbReference type="EMBL" id="AAXF02000050">
    <property type="protein sequence ID" value="EDO11213.1"/>
    <property type="molecule type" value="Genomic_DNA"/>
</dbReference>
<accession>A0AAN3A7I1</accession>
<gene>
    <name evidence="1" type="ORF">BACOVA_03116</name>
</gene>
<evidence type="ECO:0000313" key="2">
    <source>
        <dbReference type="Proteomes" id="UP000005475"/>
    </source>
</evidence>
<sequence>MLFNDIVCKNILNLKIQQVNEHRNANVDNFLRIIFVYNPGGSNFMPSN</sequence>
<name>A0AAN3A7I1_BACO1</name>
<proteinExistence type="predicted"/>
<evidence type="ECO:0000313" key="1">
    <source>
        <dbReference type="EMBL" id="EDO11213.1"/>
    </source>
</evidence>
<dbReference type="AlphaFoldDB" id="A0AAN3A7I1"/>
<comment type="caution">
    <text evidence="1">The sequence shown here is derived from an EMBL/GenBank/DDBJ whole genome shotgun (WGS) entry which is preliminary data.</text>
</comment>
<reference evidence="2" key="2">
    <citation type="submission" date="2007-04" db="EMBL/GenBank/DDBJ databases">
        <title>Draft genome sequence of Bacteroides ovatus (ATCC 8483).</title>
        <authorList>
            <person name="Sudarsanam P."/>
            <person name="Ley R."/>
            <person name="Guruge J."/>
            <person name="Turnbaugh P.J."/>
            <person name="Mahowald M."/>
            <person name="Liep D."/>
            <person name="Gordon J."/>
        </authorList>
    </citation>
    <scope>NUCLEOTIDE SEQUENCE [LARGE SCALE GENOMIC DNA]</scope>
    <source>
        <strain evidence="2">ATCC 8483 / DSM 1896 / JCM 5824 / BCRC 10623 / CCUG 4943 / NCTC 11153</strain>
    </source>
</reference>
<reference evidence="1 2" key="1">
    <citation type="submission" date="2007-03" db="EMBL/GenBank/DDBJ databases">
        <authorList>
            <person name="Fulton L."/>
            <person name="Clifton S."/>
            <person name="Fulton B."/>
            <person name="Xu J."/>
            <person name="Minx P."/>
            <person name="Pepin K.H."/>
            <person name="Johnson M."/>
            <person name="Thiruvilangam P."/>
            <person name="Bhonagiri V."/>
            <person name="Nash W.E."/>
            <person name="Mardis E.R."/>
            <person name="Wilson R.K."/>
        </authorList>
    </citation>
    <scope>NUCLEOTIDE SEQUENCE [LARGE SCALE GENOMIC DNA]</scope>
    <source>
        <strain evidence="2">ATCC 8483 / DSM 1896 / JCM 5824 / BCRC 10623 / CCUG 4943 / NCTC 11153</strain>
    </source>
</reference>